<feature type="repeat" description="Filamin" evidence="3">
    <location>
        <begin position="331"/>
        <end position="426"/>
    </location>
</feature>
<reference evidence="7 8" key="1">
    <citation type="journal article" date="2023" name="BMC Biol.">
        <title>The compact genome of the sponge Oopsacas minuta (Hexactinellida) is lacking key metazoan core genes.</title>
        <authorList>
            <person name="Santini S."/>
            <person name="Schenkelaars Q."/>
            <person name="Jourda C."/>
            <person name="Duchesne M."/>
            <person name="Belahbib H."/>
            <person name="Rocher C."/>
            <person name="Selva M."/>
            <person name="Riesgo A."/>
            <person name="Vervoort M."/>
            <person name="Leys S.P."/>
            <person name="Kodjabachian L."/>
            <person name="Le Bivic A."/>
            <person name="Borchiellini C."/>
            <person name="Claverie J.M."/>
            <person name="Renard E."/>
        </authorList>
    </citation>
    <scope>NUCLEOTIDE SEQUENCE [LARGE SCALE GENOMIC DNA]</scope>
    <source>
        <strain evidence="7">SPO-2</strain>
    </source>
</reference>
<evidence type="ECO:0000313" key="7">
    <source>
        <dbReference type="EMBL" id="KAI6660564.1"/>
    </source>
</evidence>
<dbReference type="InterPro" id="IPR013783">
    <property type="entry name" value="Ig-like_fold"/>
</dbReference>
<dbReference type="SMART" id="SM00033">
    <property type="entry name" value="CH"/>
    <property type="match status" value="2"/>
</dbReference>
<dbReference type="SUPFAM" id="SSF47576">
    <property type="entry name" value="Calponin-homology domain, CH-domain"/>
    <property type="match status" value="2"/>
</dbReference>
<evidence type="ECO:0000256" key="4">
    <source>
        <dbReference type="SAM" id="MobiDB-lite"/>
    </source>
</evidence>
<comment type="similarity">
    <text evidence="1">Belongs to the filamin family.</text>
</comment>
<name>A0AAV7KJ22_9METZ</name>
<comment type="caution">
    <text evidence="7">The sequence shown here is derived from an EMBL/GenBank/DDBJ whole genome shotgun (WGS) entry which is preliminary data.</text>
</comment>
<gene>
    <name evidence="7" type="ORF">LOD99_14148</name>
</gene>
<protein>
    <submittedName>
        <fullName evidence="7">Filamin-B-like</fullName>
    </submittedName>
</protein>
<keyword evidence="2" id="KW-0677">Repeat</keyword>
<dbReference type="Proteomes" id="UP001165289">
    <property type="component" value="Unassembled WGS sequence"/>
</dbReference>
<feature type="repeat" description="Filamin" evidence="3">
    <location>
        <begin position="514"/>
        <end position="609"/>
    </location>
</feature>
<feature type="region of interest" description="Disordered" evidence="4">
    <location>
        <begin position="978"/>
        <end position="997"/>
    </location>
</feature>
<dbReference type="PROSITE" id="PS50194">
    <property type="entry name" value="FILAMIN_REPEAT"/>
    <property type="match status" value="6"/>
</dbReference>
<dbReference type="Gene3D" id="2.60.40.10">
    <property type="entry name" value="Immunoglobulins"/>
    <property type="match status" value="6"/>
</dbReference>
<evidence type="ECO:0000313" key="8">
    <source>
        <dbReference type="Proteomes" id="UP001165289"/>
    </source>
</evidence>
<dbReference type="InterPro" id="IPR017868">
    <property type="entry name" value="Filamin/ABP280_repeat-like"/>
</dbReference>
<dbReference type="InterPro" id="IPR014756">
    <property type="entry name" value="Ig_E-set"/>
</dbReference>
<evidence type="ECO:0000256" key="2">
    <source>
        <dbReference type="ARBA" id="ARBA00022737"/>
    </source>
</evidence>
<dbReference type="InterPro" id="IPR044801">
    <property type="entry name" value="Filamin"/>
</dbReference>
<evidence type="ECO:0000256" key="5">
    <source>
        <dbReference type="SAM" id="Phobius"/>
    </source>
</evidence>
<feature type="repeat" description="Filamin" evidence="3">
    <location>
        <begin position="808"/>
        <end position="904"/>
    </location>
</feature>
<dbReference type="InterPro" id="IPR001298">
    <property type="entry name" value="Filamin/ABP280_rpt"/>
</dbReference>
<keyword evidence="5" id="KW-0812">Transmembrane</keyword>
<dbReference type="PANTHER" id="PTHR38537:SF16">
    <property type="entry name" value="CALPONIN-HOMOLOGY (CH) DOMAIN-CONTAINING PROTEIN"/>
    <property type="match status" value="1"/>
</dbReference>
<dbReference type="Gene3D" id="1.10.418.10">
    <property type="entry name" value="Calponin-like domain"/>
    <property type="match status" value="3"/>
</dbReference>
<dbReference type="InterPro" id="IPR001715">
    <property type="entry name" value="CH_dom"/>
</dbReference>
<evidence type="ECO:0000259" key="6">
    <source>
        <dbReference type="PROSITE" id="PS50021"/>
    </source>
</evidence>
<organism evidence="7 8">
    <name type="scientific">Oopsacas minuta</name>
    <dbReference type="NCBI Taxonomy" id="111878"/>
    <lineage>
        <taxon>Eukaryota</taxon>
        <taxon>Metazoa</taxon>
        <taxon>Porifera</taxon>
        <taxon>Hexactinellida</taxon>
        <taxon>Hexasterophora</taxon>
        <taxon>Lyssacinosida</taxon>
        <taxon>Leucopsacidae</taxon>
        <taxon>Oopsacas</taxon>
    </lineage>
</organism>
<sequence>MSIWLVLNIQHLFVICYTLPVILKLPRIVSDKYYDTFEIDTADLTADLCRARDIGIGCRMLYPDCYMFYAISDRGVLAIRLSIVASISMMCLTLTVMFGPEDVYDGNQKLILGLVWTLIKTYQIKSSGKKVSTKKAMLAWINIQIPMYRITNFTSDWNNGKAICGLVDQIKLGVCSDHMGLDKSNGLENCILGMDLAEKHLKVPQIVSPADINNPMIDELSVMTYISYYFGPANERLMKWLQEKLPEKKITNFTTDWNDGTNLALLINRIYHDLAADFADYKKENAVENCKRIFQIAEDNLGISCLVSAKEFTNPEIDEIVVACLLWSIKLSDRKAKGLRMTGEIVEEGAVVRVGEECKFFVSGAKNVREVKITIQGPSKDPVVKIQPFDANSVAVKFTPPDQGNYTVFGLYTGANIPGSPYTIQAADPSKLQLLGQVPTALQVKESDEIFFKSYGVGPGHLIAKSSQGRILDADFIDAESGSTFLKLHPKEVGDIKVNVTWSGLSIPQSPFKFSVCDASKASAYGRHLSTKEGKVGEPFEMTVQGRYAGNVHPRIVAKGATTTPHVELEELSQGTFKAQFIPYEVGFHEIEIYWGKAQIPGSPFEADINPAANANMCSAYGEGLKKCQATIPVQFTVVTNQAEMVKNKHLAVEISDNNKHALDCNFNIIDQMDGSYAATYTVPTPGLYQISITVAKKPIPGSPFNVTAIPPARADLCRAYGSALDPDFTHTTGQTLEFNVDTRQAGASQLNTKLKQPDNSTGRVFMADDGTGVYSVKFDAPQMGRYKIAVRWGDAHIPGSPFLIKVFQGPDASKVRAYGPGLEDGMANGTGEFTIDTKNAGIGTLIVRVHGIKGAFKIDAYAADDTQPRILLGRYDPSLPGIYTISIRWSGEHVPGSPFRVEIMDDDYDDEYDEDFSRAQRRRIAMSENQGPLNEFENQAPVYGQPQGPNFFPFNRSSGIYSTQSLTQRQIDDNFYVQGDGGSGNEKTKKKGFGWFKGSEQKGKSYKKEKKGKSIRVRQSSFGAADGHQYSSRQQHRRVMTAPQQVMYGYPAANPYMYQQYPQYAPQYNPYGYM</sequence>
<dbReference type="CDD" id="cd21184">
    <property type="entry name" value="CH_FLN-like_rpt2"/>
    <property type="match status" value="1"/>
</dbReference>
<dbReference type="Pfam" id="PF00307">
    <property type="entry name" value="CH"/>
    <property type="match status" value="2"/>
</dbReference>
<keyword evidence="5" id="KW-0472">Membrane</keyword>
<dbReference type="PANTHER" id="PTHR38537">
    <property type="entry name" value="JITTERBUG, ISOFORM N"/>
    <property type="match status" value="1"/>
</dbReference>
<feature type="transmembrane region" description="Helical" evidence="5">
    <location>
        <begin position="6"/>
        <end position="23"/>
    </location>
</feature>
<dbReference type="GO" id="GO:0030036">
    <property type="term" value="P:actin cytoskeleton organization"/>
    <property type="evidence" value="ECO:0007669"/>
    <property type="project" value="InterPro"/>
</dbReference>
<feature type="domain" description="Calponin-homology (CH)" evidence="6">
    <location>
        <begin position="231"/>
        <end position="333"/>
    </location>
</feature>
<feature type="transmembrane region" description="Helical" evidence="5">
    <location>
        <begin position="77"/>
        <end position="99"/>
    </location>
</feature>
<dbReference type="SUPFAM" id="SSF81296">
    <property type="entry name" value="E set domains"/>
    <property type="match status" value="6"/>
</dbReference>
<accession>A0AAV7KJ22</accession>
<keyword evidence="5" id="KW-1133">Transmembrane helix</keyword>
<evidence type="ECO:0000256" key="1">
    <source>
        <dbReference type="ARBA" id="ARBA00009238"/>
    </source>
</evidence>
<feature type="repeat" description="Filamin" evidence="3">
    <location>
        <begin position="710"/>
        <end position="807"/>
    </location>
</feature>
<evidence type="ECO:0000256" key="3">
    <source>
        <dbReference type="PROSITE-ProRule" id="PRU00087"/>
    </source>
</evidence>
<proteinExistence type="inferred from homology"/>
<dbReference type="EMBL" id="JAKMXF010000033">
    <property type="protein sequence ID" value="KAI6660564.1"/>
    <property type="molecule type" value="Genomic_DNA"/>
</dbReference>
<dbReference type="SMART" id="SM00557">
    <property type="entry name" value="IG_FLMN"/>
    <property type="match status" value="5"/>
</dbReference>
<dbReference type="InterPro" id="IPR036872">
    <property type="entry name" value="CH_dom_sf"/>
</dbReference>
<dbReference type="PROSITE" id="PS50021">
    <property type="entry name" value="CH"/>
    <property type="match status" value="1"/>
</dbReference>
<feature type="repeat" description="Filamin" evidence="3">
    <location>
        <begin position="610"/>
        <end position="709"/>
    </location>
</feature>
<keyword evidence="8" id="KW-1185">Reference proteome</keyword>
<feature type="repeat" description="Filamin" evidence="3">
    <location>
        <begin position="424"/>
        <end position="516"/>
    </location>
</feature>
<dbReference type="GO" id="GO:0051015">
    <property type="term" value="F:actin filament binding"/>
    <property type="evidence" value="ECO:0007669"/>
    <property type="project" value="InterPro"/>
</dbReference>
<dbReference type="Pfam" id="PF00630">
    <property type="entry name" value="Filamin"/>
    <property type="match status" value="5"/>
</dbReference>
<dbReference type="AlphaFoldDB" id="A0AAV7KJ22"/>